<evidence type="ECO:0000313" key="2">
    <source>
        <dbReference type="Proteomes" id="UP001055429"/>
    </source>
</evidence>
<dbReference type="EMBL" id="CP097649">
    <property type="protein sequence ID" value="URI13879.1"/>
    <property type="molecule type" value="Genomic_DNA"/>
</dbReference>
<dbReference type="RefSeq" id="WP_249750329.1">
    <property type="nucleotide sequence ID" value="NZ_CP097298.1"/>
</dbReference>
<organism evidence="1 2">
    <name type="scientific">Brevundimonas albigilva</name>
    <dbReference type="NCBI Taxonomy" id="1312364"/>
    <lineage>
        <taxon>Bacteria</taxon>
        <taxon>Pseudomonadati</taxon>
        <taxon>Pseudomonadota</taxon>
        <taxon>Alphaproteobacteria</taxon>
        <taxon>Caulobacterales</taxon>
        <taxon>Caulobacteraceae</taxon>
        <taxon>Brevundimonas</taxon>
    </lineage>
</organism>
<keyword evidence="2" id="KW-1185">Reference proteome</keyword>
<proteinExistence type="predicted"/>
<sequence length="226" mass="25329">MLGLAMAVVLSMSQPNPDGLSVEAREAIKPVVQALETEKARQAALAPAASDRERLERMGVLDQAGRHALNSVDYSRLPPEERSAARAAIWRVLGENDRALMAELLTMVPPEGWFLKSRYGEQAAGSAFLIVQHSGAEHWRRFVPVLEPLVARGEVDGEEYGLMYDRLAVSEGRPQRYGTQMTCRDGRWVVENLEEPERVETRRREMGFRWTMAEYEARFAASAPCA</sequence>
<gene>
    <name evidence="1" type="ORF">M8231_08510</name>
</gene>
<dbReference type="Pfam" id="PF20329">
    <property type="entry name" value="DUF6624"/>
    <property type="match status" value="1"/>
</dbReference>
<name>A0ABY4SJ15_9CAUL</name>
<dbReference type="InterPro" id="IPR046732">
    <property type="entry name" value="DUF6624"/>
</dbReference>
<dbReference type="Proteomes" id="UP001055429">
    <property type="component" value="Chromosome"/>
</dbReference>
<accession>A0ABY4SJ15</accession>
<reference evidence="1" key="1">
    <citation type="submission" date="2022-05" db="EMBL/GenBank/DDBJ databases">
        <title>Brevundimonas albigilva TT17 genome sequence.</title>
        <authorList>
            <person name="Lee K."/>
            <person name="Son H."/>
        </authorList>
    </citation>
    <scope>NUCLEOTIDE SEQUENCE</scope>
    <source>
        <strain evidence="1">TT17</strain>
    </source>
</reference>
<evidence type="ECO:0000313" key="1">
    <source>
        <dbReference type="EMBL" id="URI13879.1"/>
    </source>
</evidence>
<protein>
    <submittedName>
        <fullName evidence="1">Uncharacterized protein</fullName>
    </submittedName>
</protein>